<comment type="caution">
    <text evidence="4">The sequence shown here is derived from an EMBL/GenBank/DDBJ whole genome shotgun (WGS) entry which is preliminary data.</text>
</comment>
<gene>
    <name evidence="4" type="ORF">EDD65_10639</name>
</gene>
<keyword evidence="1" id="KW-0547">Nucleotide-binding</keyword>
<dbReference type="InterPro" id="IPR054767">
    <property type="entry name" value="Cas10-Cmr2_palm2"/>
</dbReference>
<keyword evidence="5" id="KW-1185">Reference proteome</keyword>
<reference evidence="4 5" key="1">
    <citation type="submission" date="2019-03" db="EMBL/GenBank/DDBJ databases">
        <title>Genomic Encyclopedia of Type Strains, Phase IV (KMG-IV): sequencing the most valuable type-strain genomes for metagenomic binning, comparative biology and taxonomic classification.</title>
        <authorList>
            <person name="Goeker M."/>
        </authorList>
    </citation>
    <scope>NUCLEOTIDE SEQUENCE [LARGE SCALE GENOMIC DNA]</scope>
    <source>
        <strain evidence="4 5">DSM 26752</strain>
    </source>
</reference>
<dbReference type="GO" id="GO:0000166">
    <property type="term" value="F:nucleotide binding"/>
    <property type="evidence" value="ECO:0007669"/>
    <property type="project" value="UniProtKB-KW"/>
</dbReference>
<evidence type="ECO:0000259" key="3">
    <source>
        <dbReference type="Pfam" id="PF22335"/>
    </source>
</evidence>
<dbReference type="AlphaFoldDB" id="A0A4R3KV23"/>
<dbReference type="InterPro" id="IPR043128">
    <property type="entry name" value="Rev_trsase/Diguanyl_cyclase"/>
</dbReference>
<evidence type="ECO:0000256" key="1">
    <source>
        <dbReference type="ARBA" id="ARBA00022741"/>
    </source>
</evidence>
<dbReference type="EMBL" id="SMAE01000006">
    <property type="protein sequence ID" value="TCS89373.1"/>
    <property type="molecule type" value="Genomic_DNA"/>
</dbReference>
<name>A0A4R3KV23_9FIRM</name>
<evidence type="ECO:0000313" key="4">
    <source>
        <dbReference type="EMBL" id="TCS89373.1"/>
    </source>
</evidence>
<evidence type="ECO:0000313" key="5">
    <source>
        <dbReference type="Proteomes" id="UP000294567"/>
    </source>
</evidence>
<proteinExistence type="predicted"/>
<dbReference type="GO" id="GO:0051607">
    <property type="term" value="P:defense response to virus"/>
    <property type="evidence" value="ECO:0007669"/>
    <property type="project" value="UniProtKB-KW"/>
</dbReference>
<dbReference type="RefSeq" id="WP_132027451.1">
    <property type="nucleotide sequence ID" value="NZ_CP068564.1"/>
</dbReference>
<accession>A0A4R3KV23</accession>
<feature type="domain" description="Cas10/Cmr2 second palm" evidence="3">
    <location>
        <begin position="206"/>
        <end position="360"/>
    </location>
</feature>
<keyword evidence="2" id="KW-0051">Antiviral defense</keyword>
<dbReference type="Gene3D" id="3.30.70.270">
    <property type="match status" value="1"/>
</dbReference>
<protein>
    <recommendedName>
        <fullName evidence="3">Cas10/Cmr2 second palm domain-containing protein</fullName>
    </recommendedName>
</protein>
<sequence length="504" mass="59154">MRKGIIALYDITEIQNYVYGSNKLKDNIGASNLVEKCFDCFFINSIKKFYKEENFRTNWDQCTEWKYEDDPNLVGEIVYIGGGNALVVFENTEIWKKVNYEFSKMLMIQAPGLNCVTEYEELESNFGEVLDRLFKKMSLKKYCYNSPIFTKGLCITKECSVTKNSAVINQDGFLSYEIYMKRENAKSFEGEIDIIDDLAGEKGDRYIGVVHIDGNNMGKNIEKIIKETLQRNNDYRQAIKAIREFSILIRESYEKAYENMKKAFECIIEKTEEYKKLFPNKIPFRKILIKGDDVTYICYGKLAISSVEIFFKELNKIFKENEMTKNLNACAGIAFVKPHYPFSSAYEISEECCNSAKAKAKAINGSEAGFYLDFHILRGGMVENLSETRNKIYNVPYLSHKEEKDFEYYNLLWRPFEILGDKDEKYDFESIKNLMEDLRYIPRSRLKDLREAFLFGQEEIKENILMMNRRGYNLKFKDEEDIFIDGQSPYFDAIDFMELYDDLF</sequence>
<evidence type="ECO:0000256" key="2">
    <source>
        <dbReference type="ARBA" id="ARBA00023118"/>
    </source>
</evidence>
<dbReference type="Proteomes" id="UP000294567">
    <property type="component" value="Unassembled WGS sequence"/>
</dbReference>
<dbReference type="OrthoDB" id="442064at2"/>
<dbReference type="Pfam" id="PF22335">
    <property type="entry name" value="Cas10-Cmr2_palm2"/>
    <property type="match status" value="1"/>
</dbReference>
<organism evidence="4 5">
    <name type="scientific">Keratinibaculum paraultunense</name>
    <dbReference type="NCBI Taxonomy" id="1278232"/>
    <lineage>
        <taxon>Bacteria</taxon>
        <taxon>Bacillati</taxon>
        <taxon>Bacillota</taxon>
        <taxon>Tissierellia</taxon>
        <taxon>Tissierellales</taxon>
        <taxon>Tepidimicrobiaceae</taxon>
        <taxon>Keratinibaculum</taxon>
    </lineage>
</organism>